<feature type="region of interest" description="Disordered" evidence="1">
    <location>
        <begin position="1"/>
        <end position="20"/>
    </location>
</feature>
<evidence type="ECO:0000313" key="3">
    <source>
        <dbReference type="EMBL" id="AUB83229.1"/>
    </source>
</evidence>
<organism evidence="3 4">
    <name type="scientific">Candidatus Thiodictyon syntrophicum</name>
    <dbReference type="NCBI Taxonomy" id="1166950"/>
    <lineage>
        <taxon>Bacteria</taxon>
        <taxon>Pseudomonadati</taxon>
        <taxon>Pseudomonadota</taxon>
        <taxon>Gammaproteobacteria</taxon>
        <taxon>Chromatiales</taxon>
        <taxon>Chromatiaceae</taxon>
        <taxon>Thiodictyon</taxon>
    </lineage>
</organism>
<dbReference type="RefSeq" id="WP_100920919.1">
    <property type="nucleotide sequence ID" value="NZ_CP020370.1"/>
</dbReference>
<protein>
    <recommendedName>
        <fullName evidence="2">Phage-Barnase-EndoU-ColicinE5/D-RelE like nuclease 2 domain-containing protein</fullName>
    </recommendedName>
</protein>
<gene>
    <name evidence="3" type="ORF">THSYN_21315</name>
</gene>
<accession>A0A2K8UCS6</accession>
<dbReference type="Pfam" id="PF18810">
    <property type="entry name" value="PBECR2"/>
    <property type="match status" value="1"/>
</dbReference>
<sequence>MQILEREPPGRRPVDPLTGETPARWVQRGVSVADPTREGGRAVLYADPGWDHIPGSDGAERALAQRVLKGAVQRGGGILEAVVAQAAAAGVRLNPVLREELPAWPSDGAQCPERGPTELAAGHCPGPLPLPRPFERARLLPGGQSDAWYVDRFLAEFGASATRAVVFEDVTDEALLISADLFVQRRKSARAGVPVYKVQKNGREAFLPLLAETLKRPQEIWERVEWNAAAGRTVLRRRYLAWWLLGADEQPGLAVFEWSSQWWGGITAFPMQRAQGVDLNAYVADQRQGLLRYRE</sequence>
<dbReference type="AlphaFoldDB" id="A0A2K8UCS6"/>
<name>A0A2K8UCS6_9GAMM</name>
<evidence type="ECO:0000256" key="1">
    <source>
        <dbReference type="SAM" id="MobiDB-lite"/>
    </source>
</evidence>
<evidence type="ECO:0000259" key="2">
    <source>
        <dbReference type="Pfam" id="PF18810"/>
    </source>
</evidence>
<feature type="domain" description="Phage-Barnase-EndoU-ColicinE5/D-RelE like nuclease 2" evidence="2">
    <location>
        <begin position="152"/>
        <end position="294"/>
    </location>
</feature>
<dbReference type="KEGG" id="tsy:THSYN_21315"/>
<keyword evidence="4" id="KW-1185">Reference proteome</keyword>
<dbReference type="InterPro" id="IPR041110">
    <property type="entry name" value="PBECR2"/>
</dbReference>
<proteinExistence type="predicted"/>
<evidence type="ECO:0000313" key="4">
    <source>
        <dbReference type="Proteomes" id="UP000232638"/>
    </source>
</evidence>
<dbReference type="Proteomes" id="UP000232638">
    <property type="component" value="Chromosome"/>
</dbReference>
<dbReference type="EMBL" id="CP020370">
    <property type="protein sequence ID" value="AUB83229.1"/>
    <property type="molecule type" value="Genomic_DNA"/>
</dbReference>
<feature type="compositionally biased region" description="Basic and acidic residues" evidence="1">
    <location>
        <begin position="1"/>
        <end position="14"/>
    </location>
</feature>
<dbReference type="OrthoDB" id="10004968at2"/>
<reference evidence="3 4" key="1">
    <citation type="submission" date="2017-03" db="EMBL/GenBank/DDBJ databases">
        <title>Complete genome sequence of Candidatus 'Thiodictyon syntrophicum' sp. nov. strain Cad16T, a photolithoautotroph purple sulfur bacterium isolated from an alpine meromictic lake.</title>
        <authorList>
            <person name="Luedin S.M."/>
            <person name="Pothier J.F."/>
            <person name="Danza F."/>
            <person name="Storelli N."/>
            <person name="Wittwer M."/>
            <person name="Tonolla M."/>
        </authorList>
    </citation>
    <scope>NUCLEOTIDE SEQUENCE [LARGE SCALE GENOMIC DNA]</scope>
    <source>
        <strain evidence="3 4">Cad16T</strain>
    </source>
</reference>